<dbReference type="InterPro" id="IPR002125">
    <property type="entry name" value="CMP_dCMP_dom"/>
</dbReference>
<evidence type="ECO:0000256" key="3">
    <source>
        <dbReference type="ARBA" id="ARBA00004910"/>
    </source>
</evidence>
<dbReference type="EC" id="3.5.4.26" evidence="11"/>
<dbReference type="Proteomes" id="UP000009311">
    <property type="component" value="Unassembled WGS sequence"/>
</dbReference>
<reference evidence="15 16" key="1">
    <citation type="submission" date="2012-06" db="EMBL/GenBank/DDBJ databases">
        <title>Draft Genome Sequence of Lactobacillus pasteurii CRBIP 24.76T.</title>
        <authorList>
            <person name="Cousin S."/>
            <person name="Bouchier C."/>
            <person name="Loux V."/>
            <person name="Ma L."/>
            <person name="Creno S."/>
            <person name="Bizet C."/>
            <person name="Clermont D."/>
        </authorList>
    </citation>
    <scope>NUCLEOTIDE SEQUENCE [LARGE SCALE GENOMIC DNA]</scope>
    <source>
        <strain evidence="16">CRBIP 24.76T</strain>
    </source>
</reference>
<dbReference type="AlphaFoldDB" id="I7KKM4"/>
<evidence type="ECO:0000256" key="9">
    <source>
        <dbReference type="ARBA" id="ARBA00049861"/>
    </source>
</evidence>
<evidence type="ECO:0000256" key="6">
    <source>
        <dbReference type="ARBA" id="ARBA00022857"/>
    </source>
</evidence>
<keyword evidence="11 15" id="KW-0378">Hydrolase</keyword>
<dbReference type="PIRSF" id="PIRSF006769">
    <property type="entry name" value="RibD"/>
    <property type="match status" value="1"/>
</dbReference>
<evidence type="ECO:0000313" key="15">
    <source>
        <dbReference type="EMBL" id="CCI84634.1"/>
    </source>
</evidence>
<keyword evidence="11" id="KW-0686">Riboflavin biosynthesis</keyword>
<keyword evidence="11 13" id="KW-0862">Zinc</keyword>
<dbReference type="GO" id="GO:0008703">
    <property type="term" value="F:5-amino-6-(5-phosphoribosylamino)uracil reductase activity"/>
    <property type="evidence" value="ECO:0007669"/>
    <property type="project" value="UniProtKB-EC"/>
</dbReference>
<feature type="domain" description="CMP/dCMP-type deaminase" evidence="14">
    <location>
        <begin position="1"/>
        <end position="111"/>
    </location>
</feature>
<keyword evidence="7 11" id="KW-0560">Oxidoreductase</keyword>
<dbReference type="GO" id="GO:0009231">
    <property type="term" value="P:riboflavin biosynthetic process"/>
    <property type="evidence" value="ECO:0007669"/>
    <property type="project" value="UniProtKB-UniPathway"/>
</dbReference>
<comment type="pathway">
    <text evidence="2 11">Cofactor biosynthesis; riboflavin biosynthesis; 5-amino-6-(D-ribitylamino)uracil from GTP: step 2/4.</text>
</comment>
<dbReference type="GO" id="GO:0046872">
    <property type="term" value="F:metal ion binding"/>
    <property type="evidence" value="ECO:0007669"/>
    <property type="project" value="UniProtKB-KW"/>
</dbReference>
<keyword evidence="11 13" id="KW-0479">Metal-binding</keyword>
<dbReference type="InterPro" id="IPR002734">
    <property type="entry name" value="RibDG_C"/>
</dbReference>
<evidence type="ECO:0000256" key="1">
    <source>
        <dbReference type="ARBA" id="ARBA00002151"/>
    </source>
</evidence>
<name>I7KKM4_9LACO</name>
<evidence type="ECO:0000313" key="16">
    <source>
        <dbReference type="Proteomes" id="UP000009311"/>
    </source>
</evidence>
<dbReference type="RefSeq" id="WP_009559186.1">
    <property type="nucleotide sequence ID" value="NZ_AYZN01000007.1"/>
</dbReference>
<dbReference type="SUPFAM" id="SSF53597">
    <property type="entry name" value="Dihydrofolate reductase-like"/>
    <property type="match status" value="1"/>
</dbReference>
<organism evidence="15 16">
    <name type="scientific">Lactobacillus pasteurii DSM 23907 = CRBIP 24.76</name>
    <dbReference type="NCBI Taxonomy" id="1423790"/>
    <lineage>
        <taxon>Bacteria</taxon>
        <taxon>Bacillati</taxon>
        <taxon>Bacillota</taxon>
        <taxon>Bacilli</taxon>
        <taxon>Lactobacillales</taxon>
        <taxon>Lactobacillaceae</taxon>
        <taxon>Lactobacillus</taxon>
    </lineage>
</organism>
<feature type="binding site" evidence="13">
    <location>
        <position position="85"/>
    </location>
    <ligand>
        <name>Zn(2+)</name>
        <dbReference type="ChEBI" id="CHEBI:29105"/>
        <note>catalytic</note>
    </ligand>
</feature>
<comment type="similarity">
    <text evidence="5 11">In the C-terminal section; belongs to the HTP reductase family.</text>
</comment>
<keyword evidence="6 11" id="KW-0521">NADP</keyword>
<dbReference type="eggNOG" id="COG0117">
    <property type="taxonomic scope" value="Bacteria"/>
</dbReference>
<proteinExistence type="inferred from homology"/>
<gene>
    <name evidence="15" type="ORF">BN53_00675</name>
</gene>
<comment type="catalytic activity">
    <reaction evidence="9 11">
        <text>5-amino-6-(5-phospho-D-ribitylamino)uracil + NADP(+) = 5-amino-6-(5-phospho-D-ribosylamino)uracil + NADPH + H(+)</text>
        <dbReference type="Rhea" id="RHEA:17845"/>
        <dbReference type="ChEBI" id="CHEBI:15378"/>
        <dbReference type="ChEBI" id="CHEBI:57783"/>
        <dbReference type="ChEBI" id="CHEBI:58349"/>
        <dbReference type="ChEBI" id="CHEBI:58421"/>
        <dbReference type="ChEBI" id="CHEBI:58453"/>
        <dbReference type="EC" id="1.1.1.193"/>
    </reaction>
</comment>
<dbReference type="NCBIfam" id="TIGR00326">
    <property type="entry name" value="eubact_ribD"/>
    <property type="match status" value="1"/>
</dbReference>
<feature type="binding site" evidence="12">
    <location>
        <begin position="287"/>
        <end position="293"/>
    </location>
    <ligand>
        <name>NADP(+)</name>
        <dbReference type="ChEBI" id="CHEBI:58349"/>
    </ligand>
</feature>
<evidence type="ECO:0000256" key="5">
    <source>
        <dbReference type="ARBA" id="ARBA00007417"/>
    </source>
</evidence>
<comment type="cofactor">
    <cofactor evidence="11 13">
        <name>Zn(2+)</name>
        <dbReference type="ChEBI" id="CHEBI:29105"/>
    </cofactor>
    <text evidence="11 13">Binds 1 zinc ion.</text>
</comment>
<dbReference type="InterPro" id="IPR016193">
    <property type="entry name" value="Cytidine_deaminase-like"/>
</dbReference>
<dbReference type="EC" id="1.1.1.193" evidence="11"/>
<feature type="binding site" evidence="12">
    <location>
        <position position="194"/>
    </location>
    <ligand>
        <name>NADP(+)</name>
        <dbReference type="ChEBI" id="CHEBI:58349"/>
    </ligand>
</feature>
<feature type="binding site" evidence="12">
    <location>
        <position position="182"/>
    </location>
    <ligand>
        <name>substrate</name>
    </ligand>
</feature>
<sequence>MDNKKYMQLALEEAIKGRYQTHKDPIIGAIIVKDDQIIAQGHQDNFGQDHIIKRLISSLDSAQLQGATLYTNFEPCASFSEGGSCTDLIIKSGIDQVVIGQTDPRGSHAVERLLDKKINVKVGILEKEARQLNQHFNYFYENGRPFITVKQTNSLDHMVSAANSPRVVLNNPAVINRIHLERANYQAIIIGSSTVIQDNPNLLTSVETDFPPIRVILDRRGRLLNHQGLNALNDEKAPTWIFTENLNLKKINFKDHVRVFEMSTGTLGEVLDLLRAEEIQSLYVEGGPSVEKSFMDEGLVDAIVDYVKPIYFGEIGISGPVPSRSLDLENIKVETLDDNIRIAGDVKKPVKNTDAYTEW</sequence>
<dbReference type="GO" id="GO:0008835">
    <property type="term" value="F:diaminohydroxyphosphoribosylaminopyrimidine deaminase activity"/>
    <property type="evidence" value="ECO:0007669"/>
    <property type="project" value="UniProtKB-EC"/>
</dbReference>
<dbReference type="Gene3D" id="3.40.140.10">
    <property type="entry name" value="Cytidine Deaminase, domain 2"/>
    <property type="match status" value="1"/>
</dbReference>
<feature type="binding site" evidence="12">
    <location>
        <position position="202"/>
    </location>
    <ligand>
        <name>substrate</name>
    </ligand>
</feature>
<protein>
    <recommendedName>
        <fullName evidence="11">Riboflavin biosynthesis protein RibD</fullName>
    </recommendedName>
    <domain>
        <recommendedName>
            <fullName evidence="11">Diaminohydroxyphosphoribosylaminopyrimidine deaminase</fullName>
            <shortName evidence="11">DRAP deaminase</shortName>
            <ecNumber evidence="11">3.5.4.26</ecNumber>
        </recommendedName>
        <alternativeName>
            <fullName evidence="11">Riboflavin-specific deaminase</fullName>
        </alternativeName>
    </domain>
    <domain>
        <recommendedName>
            <fullName evidence="11">5-amino-6-(5-phosphoribosylamino)uracil reductase</fullName>
            <ecNumber evidence="11">1.1.1.193</ecNumber>
        </recommendedName>
        <alternativeName>
            <fullName evidence="11">HTP reductase</fullName>
        </alternativeName>
    </domain>
</protein>
<comment type="similarity">
    <text evidence="4 11">In the N-terminal section; belongs to the cytidine and deoxycytidylate deaminase family.</text>
</comment>
<evidence type="ECO:0000256" key="7">
    <source>
        <dbReference type="ARBA" id="ARBA00023002"/>
    </source>
</evidence>
<dbReference type="OrthoDB" id="2313602at2"/>
<dbReference type="PATRIC" id="fig|1423790.3.peg.1698"/>
<dbReference type="InterPro" id="IPR004794">
    <property type="entry name" value="Eubact_RibD"/>
</dbReference>
<dbReference type="Gene3D" id="3.40.430.10">
    <property type="entry name" value="Dihydrofolate Reductase, subunit A"/>
    <property type="match status" value="1"/>
</dbReference>
<dbReference type="Pfam" id="PF00383">
    <property type="entry name" value="dCMP_cyt_deam_1"/>
    <property type="match status" value="1"/>
</dbReference>
<dbReference type="PANTHER" id="PTHR38011:SF7">
    <property type="entry name" value="2,5-DIAMINO-6-RIBOSYLAMINO-4(3H)-PYRIMIDINONE 5'-PHOSPHATE REDUCTASE"/>
    <property type="match status" value="1"/>
</dbReference>
<feature type="binding site" evidence="13">
    <location>
        <position position="76"/>
    </location>
    <ligand>
        <name>Zn(2+)</name>
        <dbReference type="ChEBI" id="CHEBI:29105"/>
        <note>catalytic</note>
    </ligand>
</feature>
<evidence type="ECO:0000256" key="11">
    <source>
        <dbReference type="PIRNR" id="PIRNR006769"/>
    </source>
</evidence>
<dbReference type="EMBL" id="CAKD01000008">
    <property type="protein sequence ID" value="CCI84634.1"/>
    <property type="molecule type" value="Genomic_DNA"/>
</dbReference>
<comment type="caution">
    <text evidence="15">The sequence shown here is derived from an EMBL/GenBank/DDBJ whole genome shotgun (WGS) entry which is preliminary data.</text>
</comment>
<dbReference type="InterPro" id="IPR024072">
    <property type="entry name" value="DHFR-like_dom_sf"/>
</dbReference>
<dbReference type="eggNOG" id="COG1985">
    <property type="taxonomic scope" value="Bacteria"/>
</dbReference>
<evidence type="ECO:0000259" key="14">
    <source>
        <dbReference type="PROSITE" id="PS51747"/>
    </source>
</evidence>
<feature type="binding site" evidence="13">
    <location>
        <position position="50"/>
    </location>
    <ligand>
        <name>Zn(2+)</name>
        <dbReference type="ChEBI" id="CHEBI:29105"/>
        <note>catalytic</note>
    </ligand>
</feature>
<dbReference type="Pfam" id="PF01872">
    <property type="entry name" value="RibD_C"/>
    <property type="match status" value="1"/>
</dbReference>
<keyword evidence="16" id="KW-1185">Reference proteome</keyword>
<keyword evidence="8" id="KW-0511">Multifunctional enzyme</keyword>
<feature type="binding site" evidence="12">
    <location>
        <position position="285"/>
    </location>
    <ligand>
        <name>substrate</name>
    </ligand>
</feature>
<feature type="binding site" evidence="12">
    <location>
        <position position="198"/>
    </location>
    <ligand>
        <name>NADP(+)</name>
        <dbReference type="ChEBI" id="CHEBI:58349"/>
    </ligand>
</feature>
<dbReference type="STRING" id="1423790.BN53_00675"/>
<evidence type="ECO:0000256" key="12">
    <source>
        <dbReference type="PIRSR" id="PIRSR006769-2"/>
    </source>
</evidence>
<accession>I7KKM4</accession>
<comment type="pathway">
    <text evidence="3 11">Cofactor biosynthesis; riboflavin biosynthesis; 5-amino-6-(D-ribitylamino)uracil from GTP: step 3/4.</text>
</comment>
<dbReference type="PROSITE" id="PS51747">
    <property type="entry name" value="CYT_DCMP_DEAMINASES_2"/>
    <property type="match status" value="1"/>
</dbReference>
<dbReference type="InterPro" id="IPR050765">
    <property type="entry name" value="Riboflavin_Biosynth_HTPR"/>
</dbReference>
<evidence type="ECO:0000256" key="8">
    <source>
        <dbReference type="ARBA" id="ARBA00023268"/>
    </source>
</evidence>
<evidence type="ECO:0000256" key="10">
    <source>
        <dbReference type="ARBA" id="ARBA00049886"/>
    </source>
</evidence>
<evidence type="ECO:0000256" key="4">
    <source>
        <dbReference type="ARBA" id="ARBA00005259"/>
    </source>
</evidence>
<comment type="function">
    <text evidence="1 11">Converts 2,5-diamino-6-(ribosylamino)-4(3h)-pyrimidinone 5'-phosphate into 5-amino-6-(ribosylamino)-2,4(1h,3h)-pyrimidinedione 5'-phosphate.</text>
</comment>
<evidence type="ECO:0000256" key="13">
    <source>
        <dbReference type="PIRSR" id="PIRSR006769-3"/>
    </source>
</evidence>
<evidence type="ECO:0000256" key="2">
    <source>
        <dbReference type="ARBA" id="ARBA00004882"/>
    </source>
</evidence>
<comment type="catalytic activity">
    <reaction evidence="10 11">
        <text>2,5-diamino-6-hydroxy-4-(5-phosphoribosylamino)-pyrimidine + H2O + H(+) = 5-amino-6-(5-phospho-D-ribosylamino)uracil + NH4(+)</text>
        <dbReference type="Rhea" id="RHEA:21868"/>
        <dbReference type="ChEBI" id="CHEBI:15377"/>
        <dbReference type="ChEBI" id="CHEBI:15378"/>
        <dbReference type="ChEBI" id="CHEBI:28938"/>
        <dbReference type="ChEBI" id="CHEBI:58453"/>
        <dbReference type="ChEBI" id="CHEBI:58614"/>
        <dbReference type="EC" id="3.5.4.26"/>
    </reaction>
</comment>
<dbReference type="PANTHER" id="PTHR38011">
    <property type="entry name" value="DIHYDROFOLATE REDUCTASE FAMILY PROTEIN (AFU_ORTHOLOGUE AFUA_8G06820)"/>
    <property type="match status" value="1"/>
</dbReference>
<dbReference type="SUPFAM" id="SSF53927">
    <property type="entry name" value="Cytidine deaminase-like"/>
    <property type="match status" value="1"/>
</dbReference>
<dbReference type="UniPathway" id="UPA00275">
    <property type="reaction ID" value="UER00401"/>
</dbReference>